<evidence type="ECO:0000256" key="1">
    <source>
        <dbReference type="ARBA" id="ARBA00023015"/>
    </source>
</evidence>
<evidence type="ECO:0000256" key="3">
    <source>
        <dbReference type="ARBA" id="ARBA00023163"/>
    </source>
</evidence>
<dbReference type="InterPro" id="IPR020449">
    <property type="entry name" value="Tscrpt_reg_AraC-type_HTH"/>
</dbReference>
<evidence type="ECO:0000259" key="4">
    <source>
        <dbReference type="PROSITE" id="PS01124"/>
    </source>
</evidence>
<protein>
    <submittedName>
        <fullName evidence="5">HTH-type transcriptional regulator YesS</fullName>
    </submittedName>
</protein>
<dbReference type="InterPro" id="IPR018062">
    <property type="entry name" value="HTH_AraC-typ_CS"/>
</dbReference>
<dbReference type="PROSITE" id="PS00041">
    <property type="entry name" value="HTH_ARAC_FAMILY_1"/>
    <property type="match status" value="1"/>
</dbReference>
<evidence type="ECO:0000256" key="2">
    <source>
        <dbReference type="ARBA" id="ARBA00023125"/>
    </source>
</evidence>
<keyword evidence="1" id="KW-0805">Transcription regulation</keyword>
<keyword evidence="2" id="KW-0238">DNA-binding</keyword>
<reference evidence="5 6" key="1">
    <citation type="submission" date="2017-03" db="EMBL/GenBank/DDBJ databases">
        <title>Genome sequence of Clostridium hungatei DSM 14427.</title>
        <authorList>
            <person name="Poehlein A."/>
            <person name="Daniel R."/>
        </authorList>
    </citation>
    <scope>NUCLEOTIDE SEQUENCE [LARGE SCALE GENOMIC DNA]</scope>
    <source>
        <strain evidence="5 6">DSM 14427</strain>
    </source>
</reference>
<sequence length="426" mass="49041">MHEKSTIGKIINTFTSTTQIPAIYIEALMQIPYISSENYDYASVHEYADFDEIVSFLSTLFNQSEDSLRKVNIFYTKKNLVYLIIPVLTDKVNKGAFIAGPMLPYIPDKKIIDDILSSSTLPLHKKVKFESLLRTTPLVSEERLNYLGQLLFVLCRSEEKIWYSSIAEEHVSKELSRTPLPFKDEDSHFMLENDEYNLFYGFCLKLKDKIIHGNTDGVIDLLNNHSNIFWNTLSIDDNFRPLKNKCIVLCAVSCVFAIQGNAPYKRIIGLMANFASNITNMNTPQEIILKATYTLETFAYLVSISGSSNYSLHIKRVMQYIKLHYKEKITLKKLAEFVNLNAVYLSSLIKKETNLSLLDNINIIRIEEGKNLLIFTNKSIQEISFTLGYNYQNHFNNVFKKFTGMTPLEFRHNFGRNSLNPDAENK</sequence>
<dbReference type="AlphaFoldDB" id="A0A1V4SRQ4"/>
<dbReference type="Proteomes" id="UP000191554">
    <property type="component" value="Unassembled WGS sequence"/>
</dbReference>
<organism evidence="5 6">
    <name type="scientific">Ruminiclostridium hungatei</name>
    <name type="common">Clostridium hungatei</name>
    <dbReference type="NCBI Taxonomy" id="48256"/>
    <lineage>
        <taxon>Bacteria</taxon>
        <taxon>Bacillati</taxon>
        <taxon>Bacillota</taxon>
        <taxon>Clostridia</taxon>
        <taxon>Eubacteriales</taxon>
        <taxon>Oscillospiraceae</taxon>
        <taxon>Ruminiclostridium</taxon>
    </lineage>
</organism>
<dbReference type="GO" id="GO:0043565">
    <property type="term" value="F:sequence-specific DNA binding"/>
    <property type="evidence" value="ECO:0007669"/>
    <property type="project" value="InterPro"/>
</dbReference>
<dbReference type="PRINTS" id="PR00032">
    <property type="entry name" value="HTHARAC"/>
</dbReference>
<dbReference type="EMBL" id="MZGX01000002">
    <property type="protein sequence ID" value="OPX45971.1"/>
    <property type="molecule type" value="Genomic_DNA"/>
</dbReference>
<dbReference type="InterPro" id="IPR018060">
    <property type="entry name" value="HTH_AraC"/>
</dbReference>
<keyword evidence="3" id="KW-0804">Transcription</keyword>
<dbReference type="PANTHER" id="PTHR43280">
    <property type="entry name" value="ARAC-FAMILY TRANSCRIPTIONAL REGULATOR"/>
    <property type="match status" value="1"/>
</dbReference>
<evidence type="ECO:0000313" key="6">
    <source>
        <dbReference type="Proteomes" id="UP000191554"/>
    </source>
</evidence>
<dbReference type="SMART" id="SM00342">
    <property type="entry name" value="HTH_ARAC"/>
    <property type="match status" value="1"/>
</dbReference>
<dbReference type="PANTHER" id="PTHR43280:SF28">
    <property type="entry name" value="HTH-TYPE TRANSCRIPTIONAL ACTIVATOR RHAS"/>
    <property type="match status" value="1"/>
</dbReference>
<dbReference type="SUPFAM" id="SSF46689">
    <property type="entry name" value="Homeodomain-like"/>
    <property type="match status" value="1"/>
</dbReference>
<dbReference type="STRING" id="48256.CLHUN_04460"/>
<dbReference type="OrthoDB" id="1934152at2"/>
<name>A0A1V4SRQ4_RUMHU</name>
<feature type="domain" description="HTH araC/xylS-type" evidence="4">
    <location>
        <begin position="315"/>
        <end position="413"/>
    </location>
</feature>
<dbReference type="InterPro" id="IPR009057">
    <property type="entry name" value="Homeodomain-like_sf"/>
</dbReference>
<dbReference type="Pfam" id="PF12833">
    <property type="entry name" value="HTH_18"/>
    <property type="match status" value="1"/>
</dbReference>
<accession>A0A1V4SRQ4</accession>
<comment type="caution">
    <text evidence="5">The sequence shown here is derived from an EMBL/GenBank/DDBJ whole genome shotgun (WGS) entry which is preliminary data.</text>
</comment>
<dbReference type="RefSeq" id="WP_080062923.1">
    <property type="nucleotide sequence ID" value="NZ_MZGX01000002.1"/>
</dbReference>
<dbReference type="GO" id="GO:0003700">
    <property type="term" value="F:DNA-binding transcription factor activity"/>
    <property type="evidence" value="ECO:0007669"/>
    <property type="project" value="InterPro"/>
</dbReference>
<keyword evidence="6" id="KW-1185">Reference proteome</keyword>
<evidence type="ECO:0000313" key="5">
    <source>
        <dbReference type="EMBL" id="OPX45971.1"/>
    </source>
</evidence>
<proteinExistence type="predicted"/>
<dbReference type="PROSITE" id="PS01124">
    <property type="entry name" value="HTH_ARAC_FAMILY_2"/>
    <property type="match status" value="1"/>
</dbReference>
<gene>
    <name evidence="5" type="primary">yesS_3</name>
    <name evidence="5" type="ORF">CLHUN_04460</name>
</gene>
<dbReference type="Gene3D" id="1.10.10.60">
    <property type="entry name" value="Homeodomain-like"/>
    <property type="match status" value="2"/>
</dbReference>